<evidence type="ECO:0000313" key="2">
    <source>
        <dbReference type="EMBL" id="MFD2255492.1"/>
    </source>
</evidence>
<evidence type="ECO:0000313" key="3">
    <source>
        <dbReference type="Proteomes" id="UP001597375"/>
    </source>
</evidence>
<sequence length="158" mass="17523">MEVPAEPSSENDFLAPHVDVLLESYLALTGRRLIATGKNRCETAQALYEAPFIVLSHDGSVDPILTYGNLAAQQLFSMNWEEIVRTPSRFTAETPEREERQRLLDAVSARGFIDDYSGVRVSADGSRFIIRQATVWNLSAATGKPTGQAATFCDWEKL</sequence>
<dbReference type="Pfam" id="PF08670">
    <property type="entry name" value="MEKHLA"/>
    <property type="match status" value="1"/>
</dbReference>
<accession>A0ABW5D3W9</accession>
<gene>
    <name evidence="2" type="ORF">ACFSSA_02285</name>
</gene>
<dbReference type="EMBL" id="JBHUIT010000002">
    <property type="protein sequence ID" value="MFD2255492.1"/>
    <property type="molecule type" value="Genomic_DNA"/>
</dbReference>
<comment type="caution">
    <text evidence="2">The sequence shown here is derived from an EMBL/GenBank/DDBJ whole genome shotgun (WGS) entry which is preliminary data.</text>
</comment>
<organism evidence="2 3">
    <name type="scientific">Luteolibacter algae</name>
    <dbReference type="NCBI Taxonomy" id="454151"/>
    <lineage>
        <taxon>Bacteria</taxon>
        <taxon>Pseudomonadati</taxon>
        <taxon>Verrucomicrobiota</taxon>
        <taxon>Verrucomicrobiia</taxon>
        <taxon>Verrucomicrobiales</taxon>
        <taxon>Verrucomicrobiaceae</taxon>
        <taxon>Luteolibacter</taxon>
    </lineage>
</organism>
<protein>
    <submittedName>
        <fullName evidence="2">MEKHLA domain-containing protein</fullName>
    </submittedName>
</protein>
<name>A0ABW5D3W9_9BACT</name>
<dbReference type="Proteomes" id="UP001597375">
    <property type="component" value="Unassembled WGS sequence"/>
</dbReference>
<feature type="domain" description="MEKHLA" evidence="1">
    <location>
        <begin position="17"/>
        <end position="156"/>
    </location>
</feature>
<reference evidence="3" key="1">
    <citation type="journal article" date="2019" name="Int. J. Syst. Evol. Microbiol.">
        <title>The Global Catalogue of Microorganisms (GCM) 10K type strain sequencing project: providing services to taxonomists for standard genome sequencing and annotation.</title>
        <authorList>
            <consortium name="The Broad Institute Genomics Platform"/>
            <consortium name="The Broad Institute Genome Sequencing Center for Infectious Disease"/>
            <person name="Wu L."/>
            <person name="Ma J."/>
        </authorList>
    </citation>
    <scope>NUCLEOTIDE SEQUENCE [LARGE SCALE GENOMIC DNA]</scope>
    <source>
        <strain evidence="3">CGMCC 4.7106</strain>
    </source>
</reference>
<proteinExistence type="predicted"/>
<keyword evidence="3" id="KW-1185">Reference proteome</keyword>
<evidence type="ECO:0000259" key="1">
    <source>
        <dbReference type="Pfam" id="PF08670"/>
    </source>
</evidence>
<dbReference type="RefSeq" id="WP_386818150.1">
    <property type="nucleotide sequence ID" value="NZ_JBHUIT010000002.1"/>
</dbReference>
<dbReference type="InterPro" id="IPR013978">
    <property type="entry name" value="MEKHLA"/>
</dbReference>